<dbReference type="RefSeq" id="WP_177175107.1">
    <property type="nucleotide sequence ID" value="NZ_FNSL01000001.1"/>
</dbReference>
<accession>A0A1H4N8Y5</accession>
<evidence type="ECO:0000313" key="3">
    <source>
        <dbReference type="Proteomes" id="UP000199064"/>
    </source>
</evidence>
<dbReference type="AlphaFoldDB" id="A0A1H4N8Y5"/>
<dbReference type="Proteomes" id="UP000199064">
    <property type="component" value="Unassembled WGS sequence"/>
</dbReference>
<protein>
    <submittedName>
        <fullName evidence="2">Uncharacterized protein</fullName>
    </submittedName>
</protein>
<name>A0A1H4N8Y5_9HYPH</name>
<evidence type="ECO:0000313" key="2">
    <source>
        <dbReference type="EMBL" id="SEB91749.1"/>
    </source>
</evidence>
<dbReference type="EMBL" id="FNSL01000001">
    <property type="protein sequence ID" value="SEB91749.1"/>
    <property type="molecule type" value="Genomic_DNA"/>
</dbReference>
<organism evidence="2 3">
    <name type="scientific">Nitratireductor aquibiodomus</name>
    <dbReference type="NCBI Taxonomy" id="204799"/>
    <lineage>
        <taxon>Bacteria</taxon>
        <taxon>Pseudomonadati</taxon>
        <taxon>Pseudomonadota</taxon>
        <taxon>Alphaproteobacteria</taxon>
        <taxon>Hyphomicrobiales</taxon>
        <taxon>Phyllobacteriaceae</taxon>
        <taxon>Nitratireductor</taxon>
    </lineage>
</organism>
<reference evidence="3" key="1">
    <citation type="submission" date="2016-10" db="EMBL/GenBank/DDBJ databases">
        <authorList>
            <person name="Varghese N."/>
            <person name="Submissions S."/>
        </authorList>
    </citation>
    <scope>NUCLEOTIDE SEQUENCE [LARGE SCALE GENOMIC DNA]</scope>
    <source>
        <strain evidence="3">ES.061</strain>
    </source>
</reference>
<feature type="region of interest" description="Disordered" evidence="1">
    <location>
        <begin position="25"/>
        <end position="54"/>
    </location>
</feature>
<gene>
    <name evidence="2" type="ORF">SAMN05216452_3670</name>
</gene>
<keyword evidence="3" id="KW-1185">Reference proteome</keyword>
<sequence length="54" mass="6261">MKMSMKLTGEGLTRALRRLAHRVAEAGEEARRASRLKEKARLEAQERDNARRRV</sequence>
<evidence type="ECO:0000256" key="1">
    <source>
        <dbReference type="SAM" id="MobiDB-lite"/>
    </source>
</evidence>
<proteinExistence type="predicted"/>